<feature type="region of interest" description="Disordered" evidence="2">
    <location>
        <begin position="606"/>
        <end position="625"/>
    </location>
</feature>
<feature type="transmembrane region" description="Helical" evidence="3">
    <location>
        <begin position="258"/>
        <end position="279"/>
    </location>
</feature>
<keyword evidence="3" id="KW-0812">Transmembrane</keyword>
<evidence type="ECO:0000313" key="5">
    <source>
        <dbReference type="Proteomes" id="UP000095283"/>
    </source>
</evidence>
<dbReference type="PANTHER" id="PTHR10796:SF104">
    <property type="entry name" value="SSD DOMAIN-CONTAINING PROTEIN"/>
    <property type="match status" value="1"/>
</dbReference>
<keyword evidence="3" id="KW-0472">Membrane</keyword>
<dbReference type="InterPro" id="IPR053958">
    <property type="entry name" value="HMGCR/SNAP/NPC1-like_SSD"/>
</dbReference>
<dbReference type="GO" id="GO:0018996">
    <property type="term" value="P:molting cycle, collagen and cuticulin-based cuticle"/>
    <property type="evidence" value="ECO:0007669"/>
    <property type="project" value="TreeGrafter"/>
</dbReference>
<keyword evidence="3" id="KW-1133">Transmembrane helix</keyword>
<dbReference type="Proteomes" id="UP000095283">
    <property type="component" value="Unplaced"/>
</dbReference>
<dbReference type="InterPro" id="IPR051697">
    <property type="entry name" value="Patched_domain-protein"/>
</dbReference>
<dbReference type="PROSITE" id="PS50156">
    <property type="entry name" value="SSD"/>
    <property type="match status" value="1"/>
</dbReference>
<feature type="transmembrane region" description="Helical" evidence="3">
    <location>
        <begin position="111"/>
        <end position="141"/>
    </location>
</feature>
<dbReference type="InterPro" id="IPR000731">
    <property type="entry name" value="SSD"/>
</dbReference>
<reference evidence="6" key="1">
    <citation type="submission" date="2016-11" db="UniProtKB">
        <authorList>
            <consortium name="WormBaseParasite"/>
        </authorList>
    </citation>
    <scope>IDENTIFICATION</scope>
</reference>
<feature type="transmembrane region" description="Helical" evidence="3">
    <location>
        <begin position="68"/>
        <end position="91"/>
    </location>
</feature>
<name>A0A1I7XPN9_HETBA</name>
<accession>A0A1I7XPN9</accession>
<feature type="transmembrane region" description="Helical" evidence="3">
    <location>
        <begin position="497"/>
        <end position="519"/>
    </location>
</feature>
<feature type="transmembrane region" description="Helical" evidence="3">
    <location>
        <begin position="580"/>
        <end position="602"/>
    </location>
</feature>
<dbReference type="GO" id="GO:0030659">
    <property type="term" value="C:cytoplasmic vesicle membrane"/>
    <property type="evidence" value="ECO:0007669"/>
    <property type="project" value="TreeGrafter"/>
</dbReference>
<feature type="domain" description="SSD" evidence="4">
    <location>
        <begin position="124"/>
        <end position="215"/>
    </location>
</feature>
<dbReference type="WBParaSite" id="Hba_19701">
    <property type="protein sequence ID" value="Hba_19701"/>
    <property type="gene ID" value="Hba_19701"/>
</dbReference>
<keyword evidence="5" id="KW-1185">Reference proteome</keyword>
<dbReference type="AlphaFoldDB" id="A0A1I7XPN9"/>
<feature type="transmembrane region" description="Helical" evidence="3">
    <location>
        <begin position="471"/>
        <end position="490"/>
    </location>
</feature>
<dbReference type="Gene3D" id="1.20.1640.10">
    <property type="entry name" value="Multidrug efflux transporter AcrB transmembrane domain"/>
    <property type="match status" value="2"/>
</dbReference>
<evidence type="ECO:0000259" key="4">
    <source>
        <dbReference type="PROSITE" id="PS50156"/>
    </source>
</evidence>
<protein>
    <submittedName>
        <fullName evidence="6">SSD domain-containing protein</fullName>
    </submittedName>
</protein>
<sequence length="680" mass="76762">MSTKNRPYKRNNAYGIRLRNGTKEIESFTTAILPFYLVTSYDTEQCEVTGDAMVSAEVRRMGFETAPLIVASVVAMIVFVVASSFSMWSSVSGKITFLQNVRRDNKRDAKFRILNVSIIVASLFLVLSMGVDDVFIILRAWDRTGENENVEERMAVTLEEAGPSITISAITNAMSFFIGMTSQTPAVRSFSLYSAVAITICYFYQLIMFSAVLALSGYREKKGRQSILCCLKADPQAHSPFVEWVVEKQTALIRNWSWLVSSCSTRIFLIFVMAGYYYISVIGIQELKTLISIEKMALPDSYLQSFQQTFETSLKNMQPISIFILNPGDLRKPERLETIKQIVRDFENATYSYGPESTFFWIQPYEEFLRFYGETEDFTYAEIPTFFKSATYFYLTSFVKYNETACLDNDPECITSFFFMTNFHDHIKYHELIPAVQDWRRIAAKYSEFDIFAYSDHAPFVDQTLAIDSTVWGSVGAALFCTAVACFMFIPNLVCIICACFSVFSITIGILGLLSLWGIDLDPLSMAALLMAIGFSVDFSSHIAYHFYKSKQPVGLSTIAAVAPLLFKQSYLALVFMKTIVVVVFLGMFHGLVILPAILTAITPSKRVSTPSSTDSSDLSERSSNRSVERKESFYRTQKLINRINQELWHTRVAPITPEEACGKPALKHNIALGRTLSSQ</sequence>
<dbReference type="GO" id="GO:0006897">
    <property type="term" value="P:endocytosis"/>
    <property type="evidence" value="ECO:0007669"/>
    <property type="project" value="TreeGrafter"/>
</dbReference>
<dbReference type="Pfam" id="PF12349">
    <property type="entry name" value="Sterol-sensing"/>
    <property type="match status" value="1"/>
</dbReference>
<feature type="compositionally biased region" description="Low complexity" evidence="2">
    <location>
        <begin position="606"/>
        <end position="617"/>
    </location>
</feature>
<evidence type="ECO:0000256" key="1">
    <source>
        <dbReference type="ARBA" id="ARBA00005585"/>
    </source>
</evidence>
<proteinExistence type="inferred from homology"/>
<feature type="transmembrane region" description="Helical" evidence="3">
    <location>
        <begin position="554"/>
        <end position="574"/>
    </location>
</feature>
<dbReference type="SUPFAM" id="SSF82866">
    <property type="entry name" value="Multidrug efflux transporter AcrB transmembrane domain"/>
    <property type="match status" value="2"/>
</dbReference>
<evidence type="ECO:0000256" key="2">
    <source>
        <dbReference type="SAM" id="MobiDB-lite"/>
    </source>
</evidence>
<organism evidence="5 6">
    <name type="scientific">Heterorhabditis bacteriophora</name>
    <name type="common">Entomopathogenic nematode worm</name>
    <dbReference type="NCBI Taxonomy" id="37862"/>
    <lineage>
        <taxon>Eukaryota</taxon>
        <taxon>Metazoa</taxon>
        <taxon>Ecdysozoa</taxon>
        <taxon>Nematoda</taxon>
        <taxon>Chromadorea</taxon>
        <taxon>Rhabditida</taxon>
        <taxon>Rhabditina</taxon>
        <taxon>Rhabditomorpha</taxon>
        <taxon>Strongyloidea</taxon>
        <taxon>Heterorhabditidae</taxon>
        <taxon>Heterorhabditis</taxon>
    </lineage>
</organism>
<evidence type="ECO:0000256" key="3">
    <source>
        <dbReference type="SAM" id="Phobius"/>
    </source>
</evidence>
<comment type="similarity">
    <text evidence="1">Belongs to the patched family.</text>
</comment>
<evidence type="ECO:0000313" key="6">
    <source>
        <dbReference type="WBParaSite" id="Hba_19701"/>
    </source>
</evidence>
<dbReference type="PANTHER" id="PTHR10796">
    <property type="entry name" value="PATCHED-RELATED"/>
    <property type="match status" value="1"/>
</dbReference>
<feature type="transmembrane region" description="Helical" evidence="3">
    <location>
        <begin position="192"/>
        <end position="215"/>
    </location>
</feature>
<feature type="transmembrane region" description="Helical" evidence="3">
    <location>
        <begin position="161"/>
        <end position="180"/>
    </location>
</feature>
<feature type="transmembrane region" description="Helical" evidence="3">
    <location>
        <begin position="525"/>
        <end position="547"/>
    </location>
</feature>
<dbReference type="GO" id="GO:0005886">
    <property type="term" value="C:plasma membrane"/>
    <property type="evidence" value="ECO:0007669"/>
    <property type="project" value="TreeGrafter"/>
</dbReference>